<dbReference type="EMBL" id="BAABCY010000092">
    <property type="protein sequence ID" value="GAA3582168.1"/>
    <property type="molecule type" value="Genomic_DNA"/>
</dbReference>
<dbReference type="PANTHER" id="PTHR32120">
    <property type="entry name" value="SMALL RIBOSOMAL SUBUNIT BIOGENESIS GTPASE RSGA"/>
    <property type="match status" value="1"/>
</dbReference>
<feature type="binding site" evidence="10">
    <location>
        <begin position="153"/>
        <end position="156"/>
    </location>
    <ligand>
        <name>GTP</name>
        <dbReference type="ChEBI" id="CHEBI:37565"/>
    </ligand>
</feature>
<evidence type="ECO:0000256" key="8">
    <source>
        <dbReference type="ARBA" id="ARBA00022884"/>
    </source>
</evidence>
<accession>A0ABP6YK01</accession>
<comment type="subcellular location">
    <subcellularLocation>
        <location evidence="10">Cytoplasm</location>
    </subcellularLocation>
</comment>
<dbReference type="PANTHER" id="PTHR32120:SF10">
    <property type="entry name" value="SMALL RIBOSOMAL SUBUNIT BIOGENESIS GTPASE RSGA"/>
    <property type="match status" value="1"/>
</dbReference>
<organism evidence="13 14">
    <name type="scientific">Snuella lapsa</name>
    <dbReference type="NCBI Taxonomy" id="870481"/>
    <lineage>
        <taxon>Bacteria</taxon>
        <taxon>Pseudomonadati</taxon>
        <taxon>Bacteroidota</taxon>
        <taxon>Flavobacteriia</taxon>
        <taxon>Flavobacteriales</taxon>
        <taxon>Flavobacteriaceae</taxon>
        <taxon>Snuella</taxon>
    </lineage>
</organism>
<comment type="similarity">
    <text evidence="10">Belongs to the TRAFAC class YlqF/YawG GTPase family. RsgA subfamily.</text>
</comment>
<dbReference type="Gene3D" id="2.40.50.140">
    <property type="entry name" value="Nucleic acid-binding proteins"/>
    <property type="match status" value="1"/>
</dbReference>
<evidence type="ECO:0000256" key="10">
    <source>
        <dbReference type="HAMAP-Rule" id="MF_01820"/>
    </source>
</evidence>
<protein>
    <recommendedName>
        <fullName evidence="10">Small ribosomal subunit biogenesis GTPase RsgA</fullName>
        <ecNumber evidence="10">3.6.1.-</ecNumber>
    </recommendedName>
</protein>
<dbReference type="InterPro" id="IPR027417">
    <property type="entry name" value="P-loop_NTPase"/>
</dbReference>
<dbReference type="InterPro" id="IPR004881">
    <property type="entry name" value="Ribosome_biogen_GTPase_RsgA"/>
</dbReference>
<comment type="cofactor">
    <cofactor evidence="10">
        <name>Zn(2+)</name>
        <dbReference type="ChEBI" id="CHEBI:29105"/>
    </cofactor>
    <text evidence="10">Binds 1 zinc ion per subunit.</text>
</comment>
<dbReference type="Gene3D" id="3.40.50.300">
    <property type="entry name" value="P-loop containing nucleotide triphosphate hydrolases"/>
    <property type="match status" value="1"/>
</dbReference>
<evidence type="ECO:0000259" key="11">
    <source>
        <dbReference type="PROSITE" id="PS50936"/>
    </source>
</evidence>
<evidence type="ECO:0000256" key="2">
    <source>
        <dbReference type="ARBA" id="ARBA00022517"/>
    </source>
</evidence>
<evidence type="ECO:0000256" key="1">
    <source>
        <dbReference type="ARBA" id="ARBA00022490"/>
    </source>
</evidence>
<feature type="domain" description="CP-type G" evidence="12">
    <location>
        <begin position="106"/>
        <end position="265"/>
    </location>
</feature>
<keyword evidence="8 10" id="KW-0694">RNA-binding</keyword>
<evidence type="ECO:0000256" key="6">
    <source>
        <dbReference type="ARBA" id="ARBA00022801"/>
    </source>
</evidence>
<evidence type="ECO:0000256" key="5">
    <source>
        <dbReference type="ARBA" id="ARBA00022741"/>
    </source>
</evidence>
<dbReference type="InterPro" id="IPR030378">
    <property type="entry name" value="G_CP_dom"/>
</dbReference>
<proteinExistence type="inferred from homology"/>
<evidence type="ECO:0000256" key="7">
    <source>
        <dbReference type="ARBA" id="ARBA00022833"/>
    </source>
</evidence>
<dbReference type="EC" id="3.6.1.-" evidence="10"/>
<evidence type="ECO:0000259" key="12">
    <source>
        <dbReference type="PROSITE" id="PS51721"/>
    </source>
</evidence>
<dbReference type="InterPro" id="IPR012340">
    <property type="entry name" value="NA-bd_OB-fold"/>
</dbReference>
<dbReference type="InterPro" id="IPR010914">
    <property type="entry name" value="RsgA_GTPase_dom"/>
</dbReference>
<feature type="binding site" evidence="10">
    <location>
        <begin position="207"/>
        <end position="215"/>
    </location>
    <ligand>
        <name>GTP</name>
        <dbReference type="ChEBI" id="CHEBI:37565"/>
    </ligand>
</feature>
<gene>
    <name evidence="13" type="primary">rsgA_2</name>
    <name evidence="10" type="synonym">rsgA</name>
    <name evidence="13" type="ORF">GCM10022395_33140</name>
</gene>
<dbReference type="PROSITE" id="PS51721">
    <property type="entry name" value="G_CP"/>
    <property type="match status" value="1"/>
</dbReference>
<comment type="function">
    <text evidence="10">One of several proteins that assist in the late maturation steps of the functional core of the 30S ribosomal subunit. Helps release RbfA from mature subunits. May play a role in the assembly of ribosomal proteins into the subunit. Circularly permuted GTPase that catalyzes slow GTP hydrolysis, GTPase activity is stimulated by the 30S ribosomal subunit.</text>
</comment>
<evidence type="ECO:0000256" key="3">
    <source>
        <dbReference type="ARBA" id="ARBA00022723"/>
    </source>
</evidence>
<name>A0ABP6YK01_9FLAO</name>
<keyword evidence="1 10" id="KW-0963">Cytoplasm</keyword>
<sequence length="360" mass="40576">MTNKNYNINDLGFDKNLGKFRIDNNLETFSVGRVILEHKERYVVLTEYDELDCELIGNLRYTAQSRADLPAVGDWVALSEYDSDKGLIHTVYPRKNVLERQSPRRNGEKQIIASNIDYGLIVQSVNRDFSINRLERYITICHAANIDPVIILNKVDLVKKEQLTKLINDVNSRIGSILVIPISNTTGEGLEFIRPVIKKGNTYCLLGSSGVGKSTLINSLAGNVLMKTGAISEAIDRGRHITTHRELIVLETGGVIIDNPGMREVGITDSSVALEMTFEQIYKLAEDCKFNDCSHQNEKGCAILAALGSGELHQETYDNFMKLEREQARFSTTMYEKRKKDKAFGKMVKQAINQKSLKRR</sequence>
<keyword evidence="9 10" id="KW-0342">GTP-binding</keyword>
<feature type="binding site" evidence="10">
    <location>
        <position position="301"/>
    </location>
    <ligand>
        <name>Zn(2+)</name>
        <dbReference type="ChEBI" id="CHEBI:29105"/>
    </ligand>
</feature>
<evidence type="ECO:0000256" key="4">
    <source>
        <dbReference type="ARBA" id="ARBA00022730"/>
    </source>
</evidence>
<evidence type="ECO:0000256" key="9">
    <source>
        <dbReference type="ARBA" id="ARBA00023134"/>
    </source>
</evidence>
<dbReference type="HAMAP" id="MF_01820">
    <property type="entry name" value="GTPase_RsgA"/>
    <property type="match status" value="1"/>
</dbReference>
<keyword evidence="3 10" id="KW-0479">Metal-binding</keyword>
<dbReference type="Gene3D" id="1.10.40.50">
    <property type="entry name" value="Probable gtpase engc, domain 3"/>
    <property type="match status" value="1"/>
</dbReference>
<evidence type="ECO:0000313" key="14">
    <source>
        <dbReference type="Proteomes" id="UP001500954"/>
    </source>
</evidence>
<keyword evidence="7 10" id="KW-0862">Zinc</keyword>
<dbReference type="SUPFAM" id="SSF50249">
    <property type="entry name" value="Nucleic acid-binding proteins"/>
    <property type="match status" value="1"/>
</dbReference>
<comment type="caution">
    <text evidence="13">The sequence shown here is derived from an EMBL/GenBank/DDBJ whole genome shotgun (WGS) entry which is preliminary data.</text>
</comment>
<dbReference type="Proteomes" id="UP001500954">
    <property type="component" value="Unassembled WGS sequence"/>
</dbReference>
<keyword evidence="4 10" id="KW-0699">rRNA-binding</keyword>
<dbReference type="Pfam" id="PF03193">
    <property type="entry name" value="RsgA_GTPase"/>
    <property type="match status" value="1"/>
</dbReference>
<dbReference type="CDD" id="cd01854">
    <property type="entry name" value="YjeQ_EngC"/>
    <property type="match status" value="1"/>
</dbReference>
<feature type="binding site" evidence="10">
    <location>
        <position position="295"/>
    </location>
    <ligand>
        <name>Zn(2+)</name>
        <dbReference type="ChEBI" id="CHEBI:29105"/>
    </ligand>
</feature>
<keyword evidence="6 10" id="KW-0378">Hydrolase</keyword>
<keyword evidence="5 10" id="KW-0547">Nucleotide-binding</keyword>
<feature type="domain" description="EngC GTPase" evidence="11">
    <location>
        <begin position="114"/>
        <end position="263"/>
    </location>
</feature>
<keyword evidence="14" id="KW-1185">Reference proteome</keyword>
<feature type="binding site" evidence="10">
    <location>
        <position position="293"/>
    </location>
    <ligand>
        <name>Zn(2+)</name>
        <dbReference type="ChEBI" id="CHEBI:29105"/>
    </ligand>
</feature>
<dbReference type="NCBIfam" id="TIGR00157">
    <property type="entry name" value="ribosome small subunit-dependent GTPase A"/>
    <property type="match status" value="1"/>
</dbReference>
<keyword evidence="2 10" id="KW-0690">Ribosome biogenesis</keyword>
<dbReference type="RefSeq" id="WP_345007540.1">
    <property type="nucleotide sequence ID" value="NZ_BAABCY010000092.1"/>
</dbReference>
<reference evidence="14" key="1">
    <citation type="journal article" date="2019" name="Int. J. Syst. Evol. Microbiol.">
        <title>The Global Catalogue of Microorganisms (GCM) 10K type strain sequencing project: providing services to taxonomists for standard genome sequencing and annotation.</title>
        <authorList>
            <consortium name="The Broad Institute Genomics Platform"/>
            <consortium name="The Broad Institute Genome Sequencing Center for Infectious Disease"/>
            <person name="Wu L."/>
            <person name="Ma J."/>
        </authorList>
    </citation>
    <scope>NUCLEOTIDE SEQUENCE [LARGE SCALE GENOMIC DNA]</scope>
    <source>
        <strain evidence="14">JCM 17111</strain>
    </source>
</reference>
<feature type="binding site" evidence="10">
    <location>
        <position position="288"/>
    </location>
    <ligand>
        <name>Zn(2+)</name>
        <dbReference type="ChEBI" id="CHEBI:29105"/>
    </ligand>
</feature>
<dbReference type="SUPFAM" id="SSF52540">
    <property type="entry name" value="P-loop containing nucleoside triphosphate hydrolases"/>
    <property type="match status" value="1"/>
</dbReference>
<evidence type="ECO:0000313" key="13">
    <source>
        <dbReference type="EMBL" id="GAA3582168.1"/>
    </source>
</evidence>
<dbReference type="PROSITE" id="PS50936">
    <property type="entry name" value="ENGC_GTPASE"/>
    <property type="match status" value="1"/>
</dbReference>
<comment type="subunit">
    <text evidence="10">Monomer. Associates with 30S ribosomal subunit, binds 16S rRNA.</text>
</comment>